<organism evidence="1 2">
    <name type="scientific">Thecamonas trahens ATCC 50062</name>
    <dbReference type="NCBI Taxonomy" id="461836"/>
    <lineage>
        <taxon>Eukaryota</taxon>
        <taxon>Apusozoa</taxon>
        <taxon>Apusomonadida</taxon>
        <taxon>Apusomonadidae</taxon>
        <taxon>Thecamonas</taxon>
    </lineage>
</organism>
<dbReference type="RefSeq" id="XP_013760105.1">
    <property type="nucleotide sequence ID" value="XM_013904651.1"/>
</dbReference>
<reference evidence="1 2" key="1">
    <citation type="submission" date="2010-05" db="EMBL/GenBank/DDBJ databases">
        <title>The Genome Sequence of Thecamonas trahens ATCC 50062.</title>
        <authorList>
            <consortium name="The Broad Institute Genome Sequencing Platform"/>
            <person name="Russ C."/>
            <person name="Cuomo C."/>
            <person name="Shea T."/>
            <person name="Young S.K."/>
            <person name="Zeng Q."/>
            <person name="Koehrsen M."/>
            <person name="Haas B."/>
            <person name="Borodovsky M."/>
            <person name="Guigo R."/>
            <person name="Alvarado L."/>
            <person name="Berlin A."/>
            <person name="Bochicchio J."/>
            <person name="Borenstein D."/>
            <person name="Chapman S."/>
            <person name="Chen Z."/>
            <person name="Freedman E."/>
            <person name="Gellesch M."/>
            <person name="Goldberg J."/>
            <person name="Griggs A."/>
            <person name="Gujja S."/>
            <person name="Heilman E."/>
            <person name="Heiman D."/>
            <person name="Hepburn T."/>
            <person name="Howarth C."/>
            <person name="Jen D."/>
            <person name="Larson L."/>
            <person name="Mehta T."/>
            <person name="Park D."/>
            <person name="Pearson M."/>
            <person name="Roberts A."/>
            <person name="Saif S."/>
            <person name="Shenoy N."/>
            <person name="Sisk P."/>
            <person name="Stolte C."/>
            <person name="Sykes S."/>
            <person name="Thomson T."/>
            <person name="Walk T."/>
            <person name="White J."/>
            <person name="Yandava C."/>
            <person name="Burger G."/>
            <person name="Gray M.W."/>
            <person name="Holland P.W.H."/>
            <person name="King N."/>
            <person name="Lang F.B.F."/>
            <person name="Roger A.J."/>
            <person name="Ruiz-Trillo I."/>
            <person name="Lander E."/>
            <person name="Nusbaum C."/>
        </authorList>
    </citation>
    <scope>NUCLEOTIDE SEQUENCE [LARGE SCALE GENOMIC DNA]</scope>
    <source>
        <strain evidence="1 2">ATCC 50062</strain>
    </source>
</reference>
<dbReference type="GeneID" id="25562875"/>
<sequence>MTRWPAARERLVARRKTLAAEASATAAGTLDLQLALADAVGGCEGQTADGSVRFRLVEHDGQQVWTSIVLSYPADAFVPPPMIVRVSSSESSGLDCEAVDAYSIEQLSEPPPQLLIVAASVSYPDMLRRRLEKIARHLDPARISHSPLLLLARGLGTVLRRASRPRRAALGSRLRALAIYNIPSSVVVNAGGVRVVLVVASARVTMEALPSSSARLPDLPGLLADVLGPYSRPHAVAAAKRVVAATPVHDVPLLFFVRELLGVARLRRFYPLADPLGAPAGSRITGDALTLAPHLRYLDVAMGNAPLPRERLIKAWPVATIDSVGRLDDVVLVVTDRAIYSVAADGSSSSGPAPWLTRIPLASLDGCTFGPLAFESGLDPPLPTPPWGLLLACSIGPALLSSFDKAHARAGGQRTPSGQHFLPVQPSTINLGVPGLWASNLEVLASLVDDLALKPEAETAHVNAAGLPRLTAYQLMVQVVAAISPLAAAQLDPLRPALFHLDVPVYINLPKVLPATTLLPLLQRTVAALEGLPGLDDFASVPLRLSLSGVLEAFIDAFELATASHFGGMAPDHDDEVAFARSMVARFSLLSTKADAHHFSGPSVAVERIDQVVTVSEALDAIRAAVTAQHVLDPSLDFLLLTAQTALSGAVHLAEAPVSFPAFPPVPVLELLYGTLHAVYASPELDLEYMHRYMPSCELEKQQTLDFGLLMHQVAPDAEATHMSGMRLNLALHPALSEPPEATAASRELMHEIALVITAAAQDLAGPRIRVLPPHAIDALHVNSKVKARVYNAKRRGARSVPSQ</sequence>
<gene>
    <name evidence="1" type="ORF">AMSG_03261</name>
</gene>
<keyword evidence="2" id="KW-1185">Reference proteome</keyword>
<evidence type="ECO:0000313" key="1">
    <source>
        <dbReference type="EMBL" id="KNC46830.1"/>
    </source>
</evidence>
<name>A0A0L0D3M3_THETB</name>
<dbReference type="AlphaFoldDB" id="A0A0L0D3M3"/>
<protein>
    <submittedName>
        <fullName evidence="1">Uncharacterized protein</fullName>
    </submittedName>
</protein>
<evidence type="ECO:0000313" key="2">
    <source>
        <dbReference type="Proteomes" id="UP000054408"/>
    </source>
</evidence>
<dbReference type="Proteomes" id="UP000054408">
    <property type="component" value="Unassembled WGS sequence"/>
</dbReference>
<proteinExistence type="predicted"/>
<dbReference type="EMBL" id="GL349444">
    <property type="protein sequence ID" value="KNC46830.1"/>
    <property type="molecule type" value="Genomic_DNA"/>
</dbReference>
<accession>A0A0L0D3M3</accession>